<dbReference type="EMBL" id="WJEC01008095">
    <property type="protein sequence ID" value="KAF7463955.1"/>
    <property type="molecule type" value="Genomic_DNA"/>
</dbReference>
<comment type="subcellular location">
    <subcellularLocation>
        <location evidence="1">Cell membrane</location>
        <topology evidence="1">Single-pass type I membrane protein</topology>
    </subcellularLocation>
</comment>
<evidence type="ECO:0000313" key="16">
    <source>
        <dbReference type="EMBL" id="VTJ65580.1"/>
    </source>
</evidence>
<keyword evidence="11" id="KW-0325">Glycoprotein</keyword>
<evidence type="ECO:0000256" key="4">
    <source>
        <dbReference type="ARBA" id="ARBA00022692"/>
    </source>
</evidence>
<keyword evidence="7" id="KW-0677">Repeat</keyword>
<dbReference type="SUPFAM" id="SSF141072">
    <property type="entry name" value="CalX-like"/>
    <property type="match status" value="2"/>
</dbReference>
<dbReference type="SMART" id="SM00237">
    <property type="entry name" value="Calx_beta"/>
    <property type="match status" value="2"/>
</dbReference>
<dbReference type="GO" id="GO:0048731">
    <property type="term" value="P:system development"/>
    <property type="evidence" value="ECO:0007669"/>
    <property type="project" value="UniProtKB-ARBA"/>
</dbReference>
<keyword evidence="6" id="KW-0732">Signal</keyword>
<accession>A0A5E4B9I6</accession>
<evidence type="ECO:0000256" key="12">
    <source>
        <dbReference type="SAM" id="MobiDB-lite"/>
    </source>
</evidence>
<keyword evidence="10 13" id="KW-0472">Membrane</keyword>
<dbReference type="Proteomes" id="UP000335636">
    <property type="component" value="Unassembled WGS sequence"/>
</dbReference>
<keyword evidence="17" id="KW-1185">Reference proteome</keyword>
<keyword evidence="8" id="KW-0106">Calcium</keyword>
<evidence type="ECO:0000256" key="2">
    <source>
        <dbReference type="ARBA" id="ARBA00005529"/>
    </source>
</evidence>
<evidence type="ECO:0000256" key="5">
    <source>
        <dbReference type="ARBA" id="ARBA00022723"/>
    </source>
</evidence>
<dbReference type="InterPro" id="IPR038081">
    <property type="entry name" value="CalX-like_sf"/>
</dbReference>
<evidence type="ECO:0000256" key="10">
    <source>
        <dbReference type="ARBA" id="ARBA00023136"/>
    </source>
</evidence>
<evidence type="ECO:0000256" key="8">
    <source>
        <dbReference type="ARBA" id="ARBA00022837"/>
    </source>
</evidence>
<dbReference type="GO" id="GO:0009653">
    <property type="term" value="P:anatomical structure morphogenesis"/>
    <property type="evidence" value="ECO:0007669"/>
    <property type="project" value="TreeGrafter"/>
</dbReference>
<keyword evidence="3" id="KW-1003">Cell membrane</keyword>
<evidence type="ECO:0000256" key="7">
    <source>
        <dbReference type="ARBA" id="ARBA00022737"/>
    </source>
</evidence>
<organism evidence="16 17">
    <name type="scientific">Marmota monax</name>
    <name type="common">Woodchuck</name>
    <dbReference type="NCBI Taxonomy" id="9995"/>
    <lineage>
        <taxon>Eukaryota</taxon>
        <taxon>Metazoa</taxon>
        <taxon>Chordata</taxon>
        <taxon>Craniata</taxon>
        <taxon>Vertebrata</taxon>
        <taxon>Euteleostomi</taxon>
        <taxon>Mammalia</taxon>
        <taxon>Eutheria</taxon>
        <taxon>Euarchontoglires</taxon>
        <taxon>Glires</taxon>
        <taxon>Rodentia</taxon>
        <taxon>Sciuromorpha</taxon>
        <taxon>Sciuridae</taxon>
        <taxon>Xerinae</taxon>
        <taxon>Marmotini</taxon>
        <taxon>Marmota</taxon>
    </lineage>
</organism>
<feature type="region of interest" description="Disordered" evidence="12">
    <location>
        <begin position="1012"/>
        <end position="1043"/>
    </location>
</feature>
<dbReference type="GO" id="GO:0005886">
    <property type="term" value="C:plasma membrane"/>
    <property type="evidence" value="ECO:0007669"/>
    <property type="project" value="UniProtKB-SubCell"/>
</dbReference>
<evidence type="ECO:0000259" key="14">
    <source>
        <dbReference type="SMART" id="SM00237"/>
    </source>
</evidence>
<dbReference type="GO" id="GO:0046872">
    <property type="term" value="F:metal ion binding"/>
    <property type="evidence" value="ECO:0007669"/>
    <property type="project" value="UniProtKB-KW"/>
</dbReference>
<evidence type="ECO:0000256" key="9">
    <source>
        <dbReference type="ARBA" id="ARBA00022989"/>
    </source>
</evidence>
<dbReference type="InterPro" id="IPR003644">
    <property type="entry name" value="Calx_beta"/>
</dbReference>
<dbReference type="Gene3D" id="2.60.40.2030">
    <property type="match status" value="2"/>
</dbReference>
<dbReference type="Pfam" id="PF03160">
    <property type="entry name" value="Calx-beta"/>
    <property type="match status" value="1"/>
</dbReference>
<sequence>MQFKERVYTGSESDGHIAAMIHRSGDIQYRSSVRCYTRQGSAQVMMDFEERPNTDVSIITFLPGEIEKPCVLELMDDILYEEVEELRLVLGTPQSSSPFGAAVGEQNETLIRIRDDADKTIIKFGETKFSVTEPKEPGESVVVEIPVIRQGDTSKVSIVRVHTKDGSATSGEDYHPVSEEIEFKEGETQHIVEIEVIFDGVREMREAFTVHLKPDENMIAETQVTKAIVYIEEMNSMADVTFPSVPQIVSLLMYDDTAKAKESVGPVSGYPIICVTACNPKYSDYDKTGSICASENINDTLTHYRWLISAPAGPDGVTSPMREVDFDTFFTSSKMITLDSIYFQPGSRVQCVARAVNANGNEGLELTSPIVTIAREEGLCQPRVPGVVGAEPFSAKLRYTGPEDPDYSNLIKLTVTMPHIDGMLPVISTRELSNFELTLSPDGTRVGNHKCSNLLDYTEVKTHHGFLTDAMKNPEVIGETYPYQYSSPLRGNGTLRFYRNLNLEACLWEFVSYYDMSELLADCGGTIGTDGQVLNLVQSYVTLRVPLYVSYVFHSPVGVGGWQHFDLKSELRLTFVYDTAILWSNGIGSPPGAELQGSLYPTSMRIREEGRLAVNFKTQAQFHGLFVLSHPASFTSSMIMSADHPGLTFSLRLVRSEPTYNQPIQQWSFVSDFAIRDYSGTYTVKLVPCTTPSNQEYRLPVTCNPREPVTFDLDIRFQQVSDPVAAEFSLNTQMYLLSKKSLWLSDGSMGFGQESDVAFAEGDIIYGRVMVDPVQNLGDSFYCSIEKVFLCTGADGYVPKYSPTNEEYGCLADSPSLLYRFKIVDKAQPETQATSFGNVLFNAKLAVDDPEAILLVNQPGSDGFKVDSTPLFQVALGREWYIHTIYTVRSKDNTNRGIGKRSVEYEYHSLVHQGKPQITTGSRKKREIRSAPPLAWDIGAENNRGTNIQHIALDRTNKRQTPPGRVPPEGILPRELNSPSSEVSLVTIMGSIAVGLLTICLTVIAAMMCKSKKSVRGKDTPKGSGSSEPMMPPQSHHSDSSEV</sequence>
<comment type="similarity">
    <text evidence="2">Belongs to the FRAS1 family.</text>
</comment>
<reference evidence="15" key="2">
    <citation type="submission" date="2020-08" db="EMBL/GenBank/DDBJ databases">
        <authorList>
            <person name="Shumante A."/>
            <person name="Zimin A.V."/>
            <person name="Puiu D."/>
            <person name="Salzberg S.L."/>
        </authorList>
    </citation>
    <scope>NUCLEOTIDE SEQUENCE</scope>
    <source>
        <strain evidence="15">WC2-LM</strain>
        <tissue evidence="15">Liver</tissue>
    </source>
</reference>
<feature type="transmembrane region" description="Helical" evidence="13">
    <location>
        <begin position="983"/>
        <end position="1008"/>
    </location>
</feature>
<feature type="domain" description="Calx-beta" evidence="14">
    <location>
        <begin position="1"/>
        <end position="91"/>
    </location>
</feature>
<dbReference type="FunFam" id="2.60.40.2030:FF:000006">
    <property type="entry name" value="Fraser extracellular matrix complex subunit 1"/>
    <property type="match status" value="1"/>
</dbReference>
<feature type="domain" description="Calx-beta" evidence="14">
    <location>
        <begin position="109"/>
        <end position="213"/>
    </location>
</feature>
<evidence type="ECO:0000256" key="1">
    <source>
        <dbReference type="ARBA" id="ARBA00004251"/>
    </source>
</evidence>
<keyword evidence="4 13" id="KW-0812">Transmembrane</keyword>
<evidence type="ECO:0000256" key="11">
    <source>
        <dbReference type="ARBA" id="ARBA00023180"/>
    </source>
</evidence>
<reference evidence="16 17" key="1">
    <citation type="submission" date="2019-04" db="EMBL/GenBank/DDBJ databases">
        <authorList>
            <person name="Alioto T."/>
            <person name="Alioto T."/>
        </authorList>
    </citation>
    <scope>NUCLEOTIDE SEQUENCE [LARGE SCALE GENOMIC DNA]</scope>
</reference>
<evidence type="ECO:0000256" key="13">
    <source>
        <dbReference type="SAM" id="Phobius"/>
    </source>
</evidence>
<evidence type="ECO:0000256" key="3">
    <source>
        <dbReference type="ARBA" id="ARBA00022475"/>
    </source>
</evidence>
<evidence type="ECO:0000313" key="15">
    <source>
        <dbReference type="EMBL" id="KAF7463955.1"/>
    </source>
</evidence>
<dbReference type="InterPro" id="IPR051561">
    <property type="entry name" value="FRAS1_ECM"/>
</dbReference>
<keyword evidence="9 13" id="KW-1133">Transmembrane helix</keyword>
<proteinExistence type="inferred from homology"/>
<dbReference type="Proteomes" id="UP000662637">
    <property type="component" value="Unassembled WGS sequence"/>
</dbReference>
<evidence type="ECO:0000256" key="6">
    <source>
        <dbReference type="ARBA" id="ARBA00022729"/>
    </source>
</evidence>
<evidence type="ECO:0000313" key="17">
    <source>
        <dbReference type="Proteomes" id="UP000335636"/>
    </source>
</evidence>
<dbReference type="PANTHER" id="PTHR45739">
    <property type="entry name" value="MATRIX PROTEIN, PUTATIVE-RELATED"/>
    <property type="match status" value="1"/>
</dbReference>
<gene>
    <name evidence="15" type="ORF">GHT09_008141</name>
    <name evidence="16" type="ORF">MONAX_5E022181</name>
</gene>
<dbReference type="PANTHER" id="PTHR45739:SF4">
    <property type="entry name" value="FRAS1-RELATED EXTRACELLULAR MATRIX PROTEIN 2"/>
    <property type="match status" value="1"/>
</dbReference>
<feature type="region of interest" description="Disordered" evidence="12">
    <location>
        <begin position="954"/>
        <end position="975"/>
    </location>
</feature>
<name>A0A5E4B9I6_MARMO</name>
<protein>
    <recommendedName>
        <fullName evidence="14">Calx-beta domain-containing protein</fullName>
    </recommendedName>
</protein>
<keyword evidence="5" id="KW-0479">Metal-binding</keyword>
<dbReference type="GO" id="GO:0007154">
    <property type="term" value="P:cell communication"/>
    <property type="evidence" value="ECO:0007669"/>
    <property type="project" value="InterPro"/>
</dbReference>
<dbReference type="GO" id="GO:0048513">
    <property type="term" value="P:animal organ development"/>
    <property type="evidence" value="ECO:0007669"/>
    <property type="project" value="UniProtKB-ARBA"/>
</dbReference>
<dbReference type="EMBL" id="CABDUW010000314">
    <property type="protein sequence ID" value="VTJ65580.1"/>
    <property type="molecule type" value="Genomic_DNA"/>
</dbReference>
<dbReference type="AlphaFoldDB" id="A0A5E4B9I6"/>
<dbReference type="FunFam" id="2.60.40.2030:FF:000018">
    <property type="entry name" value="Fras1-related extracellular matrix protein 2"/>
    <property type="match status" value="1"/>
</dbReference>